<reference evidence="2 3" key="1">
    <citation type="submission" date="2023-01" db="EMBL/GenBank/DDBJ databases">
        <title>Complete genome of Chryseobacterium camelliae VAN22-5A.</title>
        <authorList>
            <person name="Zong G."/>
            <person name="Cao G."/>
        </authorList>
    </citation>
    <scope>NUCLEOTIDE SEQUENCE [LARGE SCALE GENOMIC DNA]</scope>
    <source>
        <strain evidence="2 3">VAN22-5A</strain>
    </source>
</reference>
<evidence type="ECO:0000313" key="2">
    <source>
        <dbReference type="EMBL" id="WBV60834.1"/>
    </source>
</evidence>
<accession>A0ABY7QNB4</accession>
<organism evidence="2 3">
    <name type="scientific">Chryseobacterium camelliae</name>
    <dbReference type="NCBI Taxonomy" id="1265445"/>
    <lineage>
        <taxon>Bacteria</taxon>
        <taxon>Pseudomonadati</taxon>
        <taxon>Bacteroidota</taxon>
        <taxon>Flavobacteriia</taxon>
        <taxon>Flavobacteriales</taxon>
        <taxon>Weeksellaceae</taxon>
        <taxon>Chryseobacterium group</taxon>
        <taxon>Chryseobacterium</taxon>
    </lineage>
</organism>
<dbReference type="RefSeq" id="WP_271149146.1">
    <property type="nucleotide sequence ID" value="NZ_CP115859.1"/>
</dbReference>
<sequence>MKKIITICLLITTTVAVNAQEGKPTKEQTIEYIKNFFQNHSTQKYTKSGRLIVGTKDYSCEINNTTVTIKYKSWASATTYEDSFIQFDLKEIEKIGTGGARFSDGCSHSITFQAYNNNKTISTENGKTEKDEILIYATGVLDCDSDVSHEKIYKAFQHLSKLCGSPKPINFG</sequence>
<evidence type="ECO:0000313" key="3">
    <source>
        <dbReference type="Proteomes" id="UP001210978"/>
    </source>
</evidence>
<proteinExistence type="predicted"/>
<gene>
    <name evidence="2" type="ORF">PFY12_01635</name>
</gene>
<dbReference type="EMBL" id="CP115859">
    <property type="protein sequence ID" value="WBV60834.1"/>
    <property type="molecule type" value="Genomic_DNA"/>
</dbReference>
<evidence type="ECO:0000256" key="1">
    <source>
        <dbReference type="SAM" id="SignalP"/>
    </source>
</evidence>
<feature type="signal peptide" evidence="1">
    <location>
        <begin position="1"/>
        <end position="19"/>
    </location>
</feature>
<dbReference type="Proteomes" id="UP001210978">
    <property type="component" value="Chromosome"/>
</dbReference>
<feature type="chain" id="PRO_5046998437" description="DUF4468 domain-containing protein" evidence="1">
    <location>
        <begin position="20"/>
        <end position="172"/>
    </location>
</feature>
<protein>
    <recommendedName>
        <fullName evidence="4">DUF4468 domain-containing protein</fullName>
    </recommendedName>
</protein>
<keyword evidence="3" id="KW-1185">Reference proteome</keyword>
<evidence type="ECO:0008006" key="4">
    <source>
        <dbReference type="Google" id="ProtNLM"/>
    </source>
</evidence>
<keyword evidence="1" id="KW-0732">Signal</keyword>
<name>A0ABY7QNB4_9FLAO</name>